<dbReference type="Proteomes" id="UP000289340">
    <property type="component" value="Chromosome 16"/>
</dbReference>
<gene>
    <name evidence="1" type="ORF">D0Y65_042993</name>
</gene>
<comment type="caution">
    <text evidence="1">The sequence shown here is derived from an EMBL/GenBank/DDBJ whole genome shotgun (WGS) entry which is preliminary data.</text>
</comment>
<organism evidence="1 2">
    <name type="scientific">Glycine soja</name>
    <name type="common">Wild soybean</name>
    <dbReference type="NCBI Taxonomy" id="3848"/>
    <lineage>
        <taxon>Eukaryota</taxon>
        <taxon>Viridiplantae</taxon>
        <taxon>Streptophyta</taxon>
        <taxon>Embryophyta</taxon>
        <taxon>Tracheophyta</taxon>
        <taxon>Spermatophyta</taxon>
        <taxon>Magnoliopsida</taxon>
        <taxon>eudicotyledons</taxon>
        <taxon>Gunneridae</taxon>
        <taxon>Pentapetalae</taxon>
        <taxon>rosids</taxon>
        <taxon>fabids</taxon>
        <taxon>Fabales</taxon>
        <taxon>Fabaceae</taxon>
        <taxon>Papilionoideae</taxon>
        <taxon>50 kb inversion clade</taxon>
        <taxon>NPAAA clade</taxon>
        <taxon>indigoferoid/millettioid clade</taxon>
        <taxon>Phaseoleae</taxon>
        <taxon>Glycine</taxon>
        <taxon>Glycine subgen. Soja</taxon>
    </lineage>
</organism>
<protein>
    <submittedName>
        <fullName evidence="1">Uncharacterized protein</fullName>
    </submittedName>
</protein>
<evidence type="ECO:0000313" key="2">
    <source>
        <dbReference type="Proteomes" id="UP000289340"/>
    </source>
</evidence>
<reference evidence="1 2" key="1">
    <citation type="submission" date="2018-09" db="EMBL/GenBank/DDBJ databases">
        <title>A high-quality reference genome of wild soybean provides a powerful tool to mine soybean genomes.</title>
        <authorList>
            <person name="Xie M."/>
            <person name="Chung C.Y.L."/>
            <person name="Li M.-W."/>
            <person name="Wong F.-L."/>
            <person name="Chan T.-F."/>
            <person name="Lam H.-M."/>
        </authorList>
    </citation>
    <scope>NUCLEOTIDE SEQUENCE [LARGE SCALE GENOMIC DNA]</scope>
    <source>
        <strain evidence="2">cv. W05</strain>
        <tissue evidence="1">Hypocotyl of etiolated seedlings</tissue>
    </source>
</reference>
<dbReference type="EMBL" id="QZWG01000016">
    <property type="protein sequence ID" value="RZB60039.1"/>
    <property type="molecule type" value="Genomic_DNA"/>
</dbReference>
<name>A0A445GFM5_GLYSO</name>
<evidence type="ECO:0000313" key="1">
    <source>
        <dbReference type="EMBL" id="RZB60039.1"/>
    </source>
</evidence>
<dbReference type="AlphaFoldDB" id="A0A445GFM5"/>
<sequence length="197" mass="22607">MSQPQFDSRNDNVVYCFNLILNPPILNGFTYTSDMVPDSSSFGWSISSVEEPIPKDKPYITLLQLDEEPKCLLEEILHIVEGQLEDPGLPRGQHEQVLSFCWKKSQDVVPRKLVKFFFHGNDPVIIWVTDDHICISTKSSSRLDNFLSDVSPSLNLTWVDSFIAKVLVLKTLYALDVSEKPRKTLYPLWNQTYQVDL</sequence>
<accession>A0A445GFM5</accession>
<proteinExistence type="predicted"/>
<keyword evidence="2" id="KW-1185">Reference proteome</keyword>